<accession>A0A841SBC6</accession>
<evidence type="ECO:0000313" key="2">
    <source>
        <dbReference type="Proteomes" id="UP000553957"/>
    </source>
</evidence>
<organism evidence="1 2">
    <name type="scientific">Kribbella sandramycini</name>
    <dbReference type="NCBI Taxonomy" id="60450"/>
    <lineage>
        <taxon>Bacteria</taxon>
        <taxon>Bacillati</taxon>
        <taxon>Actinomycetota</taxon>
        <taxon>Actinomycetes</taxon>
        <taxon>Propionibacteriales</taxon>
        <taxon>Kribbellaceae</taxon>
        <taxon>Kribbella</taxon>
    </lineage>
</organism>
<protein>
    <submittedName>
        <fullName evidence="1">Uncharacterized protein</fullName>
    </submittedName>
</protein>
<comment type="caution">
    <text evidence="1">The sequence shown here is derived from an EMBL/GenBank/DDBJ whole genome shotgun (WGS) entry which is preliminary data.</text>
</comment>
<name>A0A841SBC6_9ACTN</name>
<gene>
    <name evidence="1" type="ORF">HNR71_001053</name>
</gene>
<evidence type="ECO:0000313" key="1">
    <source>
        <dbReference type="EMBL" id="MBB6565416.1"/>
    </source>
</evidence>
<dbReference type="RefSeq" id="WP_337796649.1">
    <property type="nucleotide sequence ID" value="NZ_BAAAGT010000001.1"/>
</dbReference>
<sequence length="202" mass="21107">MVLHEPDLGAAEVIVAVDANSKDTAAADHLLYELLAAVDQPVVACTHMVSGGDRPHVAVSLTSAADLADPIRAVVADREAGLAVTRPGASQPELAGPSQLVRGAYVAAVEAALGTAGRVVRWPGHELGRGVLPAAELRARCGIDYLEAVGGLPITDDSLVDTLDFLRPVRREGQLVLQLQPAAGNVLIPFELQHQQKCCADH</sequence>
<dbReference type="Proteomes" id="UP000553957">
    <property type="component" value="Unassembled WGS sequence"/>
</dbReference>
<dbReference type="EMBL" id="JACHKF010000001">
    <property type="protein sequence ID" value="MBB6565416.1"/>
    <property type="molecule type" value="Genomic_DNA"/>
</dbReference>
<dbReference type="AlphaFoldDB" id="A0A841SBC6"/>
<reference evidence="1 2" key="1">
    <citation type="submission" date="2020-08" db="EMBL/GenBank/DDBJ databases">
        <title>Sequencing the genomes of 1000 actinobacteria strains.</title>
        <authorList>
            <person name="Klenk H.-P."/>
        </authorList>
    </citation>
    <scope>NUCLEOTIDE SEQUENCE [LARGE SCALE GENOMIC DNA]</scope>
    <source>
        <strain evidence="1 2">DSM 15626</strain>
    </source>
</reference>
<proteinExistence type="predicted"/>